<sequence length="315" mass="33599">MFSLSLRHRHTGEKRCAQGWKVLLKRLVLPTVSPAPLPLLPLARPGGDCLHAEAWAGSPASFLCTSGAAQAAPAALPSPALPEARTSDDPASSPHSGLPAPARCVLFCCVDGPRAIWRPGDGCGDVHAHPYVLCPQLDEVLRVCPARKLLPDPRGPSRPFPGRDPSPGNHNRVPLASLSSRVLHSANRTEPQAGSCEDKNLLCPAPSSPEDPLLFTVQNLQVFAFGITLRFYHRAREGNHSVVTRRGRPLLASQGPSSVLLSPSWFLAGEGEERRTFSALGSSWFSSSLATCPWAGGPPQLSFPIFGAWCRGTTA</sequence>
<evidence type="ECO:0000313" key="2">
    <source>
        <dbReference type="Proteomes" id="UP001165780"/>
    </source>
</evidence>
<organism evidence="2 3">
    <name type="scientific">Panthera pardus</name>
    <name type="common">Leopard</name>
    <name type="synonym">Felis pardus</name>
    <dbReference type="NCBI Taxonomy" id="9691"/>
    <lineage>
        <taxon>Eukaryota</taxon>
        <taxon>Metazoa</taxon>
        <taxon>Chordata</taxon>
        <taxon>Craniata</taxon>
        <taxon>Vertebrata</taxon>
        <taxon>Euteleostomi</taxon>
        <taxon>Mammalia</taxon>
        <taxon>Eutheria</taxon>
        <taxon>Laurasiatheria</taxon>
        <taxon>Carnivora</taxon>
        <taxon>Feliformia</taxon>
        <taxon>Felidae</taxon>
        <taxon>Pantherinae</taxon>
        <taxon>Panthera</taxon>
    </lineage>
</organism>
<dbReference type="AlphaFoldDB" id="A0A9W2UIF9"/>
<accession>A0A9W2UIF9</accession>
<protein>
    <submittedName>
        <fullName evidence="3">Uncharacterized protein LOC109253375</fullName>
    </submittedName>
</protein>
<feature type="compositionally biased region" description="Low complexity" evidence="1">
    <location>
        <begin position="75"/>
        <end position="84"/>
    </location>
</feature>
<dbReference type="Proteomes" id="UP001165780">
    <property type="component" value="Unplaced"/>
</dbReference>
<name>A0A9W2UIF9_PANPR</name>
<gene>
    <name evidence="3" type="primary">LOC109253375</name>
</gene>
<dbReference type="GeneID" id="109253375"/>
<evidence type="ECO:0000313" key="3">
    <source>
        <dbReference type="RefSeq" id="XP_053746084.1"/>
    </source>
</evidence>
<feature type="region of interest" description="Disordered" evidence="1">
    <location>
        <begin position="75"/>
        <end position="97"/>
    </location>
</feature>
<keyword evidence="2" id="KW-1185">Reference proteome</keyword>
<proteinExistence type="predicted"/>
<reference evidence="3" key="1">
    <citation type="submission" date="2025-08" db="UniProtKB">
        <authorList>
            <consortium name="RefSeq"/>
        </authorList>
    </citation>
    <scope>IDENTIFICATION</scope>
    <source>
        <tissue evidence="3">Whole blood</tissue>
    </source>
</reference>
<evidence type="ECO:0000256" key="1">
    <source>
        <dbReference type="SAM" id="MobiDB-lite"/>
    </source>
</evidence>
<feature type="region of interest" description="Disordered" evidence="1">
    <location>
        <begin position="152"/>
        <end position="174"/>
    </location>
</feature>
<feature type="compositionally biased region" description="Pro residues" evidence="1">
    <location>
        <begin position="153"/>
        <end position="164"/>
    </location>
</feature>
<dbReference type="RefSeq" id="XP_053746084.1">
    <property type="nucleotide sequence ID" value="XM_053890109.1"/>
</dbReference>